<dbReference type="AlphaFoldDB" id="A0A0L0DQY8"/>
<feature type="compositionally biased region" description="Low complexity" evidence="1">
    <location>
        <begin position="99"/>
        <end position="149"/>
    </location>
</feature>
<accession>A0A0L0DQY8</accession>
<feature type="compositionally biased region" description="Low complexity" evidence="1">
    <location>
        <begin position="61"/>
        <end position="71"/>
    </location>
</feature>
<dbReference type="EMBL" id="GL349438">
    <property type="protein sequence ID" value="KNC54697.1"/>
    <property type="molecule type" value="Genomic_DNA"/>
</dbReference>
<feature type="region of interest" description="Disordered" evidence="1">
    <location>
        <begin position="98"/>
        <end position="166"/>
    </location>
</feature>
<dbReference type="RefSeq" id="XP_013761767.1">
    <property type="nucleotide sequence ID" value="XM_013906313.1"/>
</dbReference>
<reference evidence="2 3" key="1">
    <citation type="submission" date="2010-05" db="EMBL/GenBank/DDBJ databases">
        <title>The Genome Sequence of Thecamonas trahens ATCC 50062.</title>
        <authorList>
            <consortium name="The Broad Institute Genome Sequencing Platform"/>
            <person name="Russ C."/>
            <person name="Cuomo C."/>
            <person name="Shea T."/>
            <person name="Young S.K."/>
            <person name="Zeng Q."/>
            <person name="Koehrsen M."/>
            <person name="Haas B."/>
            <person name="Borodovsky M."/>
            <person name="Guigo R."/>
            <person name="Alvarado L."/>
            <person name="Berlin A."/>
            <person name="Bochicchio J."/>
            <person name="Borenstein D."/>
            <person name="Chapman S."/>
            <person name="Chen Z."/>
            <person name="Freedman E."/>
            <person name="Gellesch M."/>
            <person name="Goldberg J."/>
            <person name="Griggs A."/>
            <person name="Gujja S."/>
            <person name="Heilman E."/>
            <person name="Heiman D."/>
            <person name="Hepburn T."/>
            <person name="Howarth C."/>
            <person name="Jen D."/>
            <person name="Larson L."/>
            <person name="Mehta T."/>
            <person name="Park D."/>
            <person name="Pearson M."/>
            <person name="Roberts A."/>
            <person name="Saif S."/>
            <person name="Shenoy N."/>
            <person name="Sisk P."/>
            <person name="Stolte C."/>
            <person name="Sykes S."/>
            <person name="Thomson T."/>
            <person name="Walk T."/>
            <person name="White J."/>
            <person name="Yandava C."/>
            <person name="Burger G."/>
            <person name="Gray M.W."/>
            <person name="Holland P.W.H."/>
            <person name="King N."/>
            <person name="Lang F.B.F."/>
            <person name="Roger A.J."/>
            <person name="Ruiz-Trillo I."/>
            <person name="Lander E."/>
            <person name="Nusbaum C."/>
        </authorList>
    </citation>
    <scope>NUCLEOTIDE SEQUENCE [LARGE SCALE GENOMIC DNA]</scope>
    <source>
        <strain evidence="2 3">ATCC 50062</strain>
    </source>
</reference>
<keyword evidence="3" id="KW-1185">Reference proteome</keyword>
<evidence type="ECO:0000313" key="2">
    <source>
        <dbReference type="EMBL" id="KNC54697.1"/>
    </source>
</evidence>
<feature type="region of interest" description="Disordered" evidence="1">
    <location>
        <begin position="54"/>
        <end position="76"/>
    </location>
</feature>
<dbReference type="GeneID" id="25569572"/>
<evidence type="ECO:0000313" key="3">
    <source>
        <dbReference type="Proteomes" id="UP000054408"/>
    </source>
</evidence>
<protein>
    <submittedName>
        <fullName evidence="2">Uncharacterized protein</fullName>
    </submittedName>
</protein>
<organism evidence="2 3">
    <name type="scientific">Thecamonas trahens ATCC 50062</name>
    <dbReference type="NCBI Taxonomy" id="461836"/>
    <lineage>
        <taxon>Eukaryota</taxon>
        <taxon>Apusozoa</taxon>
        <taxon>Apusomonadida</taxon>
        <taxon>Apusomonadidae</taxon>
        <taxon>Thecamonas</taxon>
    </lineage>
</organism>
<proteinExistence type="predicted"/>
<dbReference type="Proteomes" id="UP000054408">
    <property type="component" value="Unassembled WGS sequence"/>
</dbReference>
<name>A0A0L0DQY8_THETB</name>
<sequence>MAFPPWPDEIDVEAHALADDADGNSAEADVKAADGPADVGADAQAAARAARATYKAKRSSRLSVSTTSLNVPPGPGTPCLPIEHLALPGASIAIEDAGSDLGSLSDSDDGSVAASRPPSWGASSSSSISMIGDTEPGPSGEEPPASGDEPLPPAAASVEDGSASQPRSEFLQRIFFTLSVSELHFPRHRIPDSMP</sequence>
<evidence type="ECO:0000256" key="1">
    <source>
        <dbReference type="SAM" id="MobiDB-lite"/>
    </source>
</evidence>
<gene>
    <name evidence="2" type="ORF">AMSG_11657</name>
</gene>